<dbReference type="EMBL" id="VSSQ01001446">
    <property type="protein sequence ID" value="MPM08416.1"/>
    <property type="molecule type" value="Genomic_DNA"/>
</dbReference>
<gene>
    <name evidence="1" type="ORF">SDC9_54728</name>
</gene>
<accession>A0A644WWX8</accession>
<dbReference type="AlphaFoldDB" id="A0A644WWX8"/>
<reference evidence="1" key="1">
    <citation type="submission" date="2019-08" db="EMBL/GenBank/DDBJ databases">
        <authorList>
            <person name="Kucharzyk K."/>
            <person name="Murdoch R.W."/>
            <person name="Higgins S."/>
            <person name="Loffler F."/>
        </authorList>
    </citation>
    <scope>NUCLEOTIDE SEQUENCE</scope>
</reference>
<organism evidence="1">
    <name type="scientific">bioreactor metagenome</name>
    <dbReference type="NCBI Taxonomy" id="1076179"/>
    <lineage>
        <taxon>unclassified sequences</taxon>
        <taxon>metagenomes</taxon>
        <taxon>ecological metagenomes</taxon>
    </lineage>
</organism>
<proteinExistence type="predicted"/>
<evidence type="ECO:0000313" key="1">
    <source>
        <dbReference type="EMBL" id="MPM08416.1"/>
    </source>
</evidence>
<protein>
    <submittedName>
        <fullName evidence="1">Uncharacterized protein</fullName>
    </submittedName>
</protein>
<name>A0A644WWX8_9ZZZZ</name>
<sequence>MIQKSDPPFEWADRKHPINTIGSFYFGICDGFTFDEEKVRDADENFLWKLYALIQTYWLVHYEEWDEKSSQLLFNMRNKIHIKESDVGKNMLEVYEEHFDWK</sequence>
<comment type="caution">
    <text evidence="1">The sequence shown here is derived from an EMBL/GenBank/DDBJ whole genome shotgun (WGS) entry which is preliminary data.</text>
</comment>